<reference evidence="2" key="1">
    <citation type="submission" date="2022-11" db="UniProtKB">
        <authorList>
            <consortium name="WormBaseParasite"/>
        </authorList>
    </citation>
    <scope>IDENTIFICATION</scope>
</reference>
<dbReference type="WBParaSite" id="jg17886">
    <property type="protein sequence ID" value="jg17886"/>
    <property type="gene ID" value="jg17886"/>
</dbReference>
<proteinExistence type="predicted"/>
<keyword evidence="1" id="KW-1185">Reference proteome</keyword>
<organism evidence="1 2">
    <name type="scientific">Ditylenchus dipsaci</name>
    <dbReference type="NCBI Taxonomy" id="166011"/>
    <lineage>
        <taxon>Eukaryota</taxon>
        <taxon>Metazoa</taxon>
        <taxon>Ecdysozoa</taxon>
        <taxon>Nematoda</taxon>
        <taxon>Chromadorea</taxon>
        <taxon>Rhabditida</taxon>
        <taxon>Tylenchina</taxon>
        <taxon>Tylenchomorpha</taxon>
        <taxon>Sphaerularioidea</taxon>
        <taxon>Anguinidae</taxon>
        <taxon>Anguininae</taxon>
        <taxon>Ditylenchus</taxon>
    </lineage>
</organism>
<accession>A0A915DCW3</accession>
<name>A0A915DCW3_9BILA</name>
<protein>
    <submittedName>
        <fullName evidence="2">F-box domain-containing protein</fullName>
    </submittedName>
</protein>
<evidence type="ECO:0000313" key="1">
    <source>
        <dbReference type="Proteomes" id="UP000887574"/>
    </source>
</evidence>
<dbReference type="Proteomes" id="UP000887574">
    <property type="component" value="Unplaced"/>
</dbReference>
<dbReference type="AlphaFoldDB" id="A0A915DCW3"/>
<evidence type="ECO:0000313" key="2">
    <source>
        <dbReference type="WBParaSite" id="jg17886"/>
    </source>
</evidence>
<sequence>MGPFDTYVQLDIFKFLRPYHVWKICAYVNKDWCRTIICHKNELPKLLNMVEFRKQRDLITGYGHIEQFQQEVTLITEQVEKSNLQKGMQAEKNV</sequence>